<dbReference type="PROSITE" id="PS51257">
    <property type="entry name" value="PROKAR_LIPOPROTEIN"/>
    <property type="match status" value="1"/>
</dbReference>
<reference evidence="1 2" key="1">
    <citation type="submission" date="2024-02" db="EMBL/GenBank/DDBJ databases">
        <title>Haloferula sargassicola NBRC 104335.</title>
        <authorList>
            <person name="Ichikawa N."/>
            <person name="Katano-Makiyama Y."/>
            <person name="Hidaka K."/>
        </authorList>
    </citation>
    <scope>NUCLEOTIDE SEQUENCE [LARGE SCALE GENOMIC DNA]</scope>
    <source>
        <strain evidence="1 2">NBRC 104335</strain>
    </source>
</reference>
<accession>A0ABP9UJN9</accession>
<protein>
    <recommendedName>
        <fullName evidence="3">DUF4034 domain-containing protein</fullName>
    </recommendedName>
</protein>
<dbReference type="EMBL" id="BAABRI010000001">
    <property type="protein sequence ID" value="GAA5480921.1"/>
    <property type="molecule type" value="Genomic_DNA"/>
</dbReference>
<evidence type="ECO:0008006" key="3">
    <source>
        <dbReference type="Google" id="ProtNLM"/>
    </source>
</evidence>
<organism evidence="1 2">
    <name type="scientific">Haloferula sargassicola</name>
    <dbReference type="NCBI Taxonomy" id="490096"/>
    <lineage>
        <taxon>Bacteria</taxon>
        <taxon>Pseudomonadati</taxon>
        <taxon>Verrucomicrobiota</taxon>
        <taxon>Verrucomicrobiia</taxon>
        <taxon>Verrucomicrobiales</taxon>
        <taxon>Verrucomicrobiaceae</taxon>
        <taxon>Haloferula</taxon>
    </lineage>
</organism>
<evidence type="ECO:0000313" key="1">
    <source>
        <dbReference type="EMBL" id="GAA5480921.1"/>
    </source>
</evidence>
<sequence length="417" mass="46589">MMRTKFMTVGAILAGALACLAWLGSEAGKRVARAGWLHGRADKAETLGSDFAVPARPGKASSPDEEFAVSKTADELEELLGDSHAGGCDWHRELRAQGILESLGPDELAALFQELEGRIAEPWSRLLNVVLLEWARRDPAAAFAATADQYSRAASVFAQWAMEDPTQALAWLDSEDCPPEVEKCRDRMRAQALSEILERDFELATSELLKLPSDDHRGGESWLKTRESVLSRWAYSALVDPALRDRLVDFVKTTGVPEDHARLNEEMLRRWSQDDAMGMLTYLYELRDYLEVADFPAEKRPALEAEAVGAAIYREYDGPALEWWMGRHAESTEVPAALNHALSSWYQKYPDKVRGWFEGQADSPQRDAMLAGLIPSIAIRDAAEAERMLEGIRDPDLHDRAAERLDYMTSEARSPAR</sequence>
<comment type="caution">
    <text evidence="1">The sequence shown here is derived from an EMBL/GenBank/DDBJ whole genome shotgun (WGS) entry which is preliminary data.</text>
</comment>
<keyword evidence="2" id="KW-1185">Reference proteome</keyword>
<evidence type="ECO:0000313" key="2">
    <source>
        <dbReference type="Proteomes" id="UP001476282"/>
    </source>
</evidence>
<name>A0ABP9UJN9_9BACT</name>
<dbReference type="RefSeq" id="WP_353565079.1">
    <property type="nucleotide sequence ID" value="NZ_BAABRI010000001.1"/>
</dbReference>
<gene>
    <name evidence="1" type="ORF">Hsar01_00125</name>
</gene>
<dbReference type="Proteomes" id="UP001476282">
    <property type="component" value="Unassembled WGS sequence"/>
</dbReference>
<proteinExistence type="predicted"/>